<evidence type="ECO:0000256" key="1">
    <source>
        <dbReference type="SAM" id="Phobius"/>
    </source>
</evidence>
<gene>
    <name evidence="2" type="ORF">BUY48_04060</name>
</gene>
<reference evidence="2 3" key="1">
    <citation type="journal article" date="2016" name="Front. Microbiol.">
        <title>Comprehensive Phylogenetic Analysis of Bovine Non-aureus Staphylococci Species Based on Whole-Genome Sequencing.</title>
        <authorList>
            <person name="Naushad S."/>
            <person name="Barkema H.W."/>
            <person name="Luby C."/>
            <person name="Condas L.A."/>
            <person name="Nobrega D.B."/>
            <person name="Carson D.A."/>
            <person name="De Buck J."/>
        </authorList>
    </citation>
    <scope>NUCLEOTIDE SEQUENCE [LARGE SCALE GENOMIC DNA]</scope>
    <source>
        <strain evidence="2 3">SNUC 4143</strain>
    </source>
</reference>
<dbReference type="EMBL" id="PYZH01000016">
    <property type="protein sequence ID" value="PTF16066.1"/>
    <property type="molecule type" value="Genomic_DNA"/>
</dbReference>
<protein>
    <submittedName>
        <fullName evidence="2">Teichoic acid transporter</fullName>
    </submittedName>
</protein>
<evidence type="ECO:0000313" key="3">
    <source>
        <dbReference type="Proteomes" id="UP000243350"/>
    </source>
</evidence>
<evidence type="ECO:0000313" key="2">
    <source>
        <dbReference type="EMBL" id="PTF16066.1"/>
    </source>
</evidence>
<feature type="transmembrane region" description="Helical" evidence="1">
    <location>
        <begin position="224"/>
        <end position="242"/>
    </location>
</feature>
<feature type="transmembrane region" description="Helical" evidence="1">
    <location>
        <begin position="100"/>
        <end position="124"/>
    </location>
</feature>
<feature type="transmembrane region" description="Helical" evidence="1">
    <location>
        <begin position="136"/>
        <end position="157"/>
    </location>
</feature>
<accession>A0A2T4L2M7</accession>
<keyword evidence="1" id="KW-0812">Transmembrane</keyword>
<feature type="transmembrane region" description="Helical" evidence="1">
    <location>
        <begin position="164"/>
        <end position="184"/>
    </location>
</feature>
<dbReference type="AlphaFoldDB" id="A0A2T4L2M7"/>
<dbReference type="RefSeq" id="WP_107520025.1">
    <property type="nucleotide sequence ID" value="NZ_PYZH01000016.1"/>
</dbReference>
<keyword evidence="1" id="KW-0472">Membrane</keyword>
<feature type="transmembrane region" description="Helical" evidence="1">
    <location>
        <begin position="29"/>
        <end position="49"/>
    </location>
</feature>
<organism evidence="2 3">
    <name type="scientific">Staphylococcus devriesei</name>
    <dbReference type="NCBI Taxonomy" id="586733"/>
    <lineage>
        <taxon>Bacteria</taxon>
        <taxon>Bacillati</taxon>
        <taxon>Bacillota</taxon>
        <taxon>Bacilli</taxon>
        <taxon>Bacillales</taxon>
        <taxon>Staphylococcaceae</taxon>
        <taxon>Staphylococcus</taxon>
    </lineage>
</organism>
<comment type="caution">
    <text evidence="2">The sequence shown here is derived from an EMBL/GenBank/DDBJ whole genome shotgun (WGS) entry which is preliminary data.</text>
</comment>
<keyword evidence="1" id="KW-1133">Transmembrane helix</keyword>
<proteinExistence type="predicted"/>
<feature type="transmembrane region" description="Helical" evidence="1">
    <location>
        <begin position="61"/>
        <end position="79"/>
    </location>
</feature>
<dbReference type="Proteomes" id="UP000243350">
    <property type="component" value="Unassembled WGS sequence"/>
</dbReference>
<name>A0A2T4L2M7_9STAP</name>
<sequence length="264" mass="30469">MIDNLLLYFNFFPSLMKFAKQRIIDTKKWFITLFVAQLILIAIVVISLSIMEIEEIVKARWLYRMITFISFSTIMATVYKSYREYSRDYLVTKSFQLTPLVTTIANILVGNIILMVLTLIIAIFKPINFETSMLAYLFFVLMTIISMILITVTLGLLDILSKKIITAFIVGSIVSFLLLPILYLPSTKTNLLNQVLKLNPLYYIVDGSATSAIFGAINIYNVTYHIYFLIFLVILGTLNFMIMRYVAHKKYRYSQDAITTKNEN</sequence>